<comment type="caution">
    <text evidence="1">The sequence shown here is derived from an EMBL/GenBank/DDBJ whole genome shotgun (WGS) entry which is preliminary data.</text>
</comment>
<proteinExistence type="predicted"/>
<gene>
    <name evidence="1" type="ORF">EVAR_29786_1</name>
</gene>
<dbReference type="Proteomes" id="UP000299102">
    <property type="component" value="Unassembled WGS sequence"/>
</dbReference>
<keyword evidence="2" id="KW-1185">Reference proteome</keyword>
<accession>A0A4C1XQ63</accession>
<reference evidence="1 2" key="1">
    <citation type="journal article" date="2019" name="Commun. Biol.">
        <title>The bagworm genome reveals a unique fibroin gene that provides high tensile strength.</title>
        <authorList>
            <person name="Kono N."/>
            <person name="Nakamura H."/>
            <person name="Ohtoshi R."/>
            <person name="Tomita M."/>
            <person name="Numata K."/>
            <person name="Arakawa K."/>
        </authorList>
    </citation>
    <scope>NUCLEOTIDE SEQUENCE [LARGE SCALE GENOMIC DNA]</scope>
</reference>
<sequence>MHQMYGVRITPQPALGKKDQTKLKVPCVMVTTKAVQCTRNCRRLDALLQILNRGEIMDIRKTTKTLPTKQLITEDRTRQSQKDASNNLWHQQLTLKMTGKKPIMNSNSLRKHW</sequence>
<dbReference type="AlphaFoldDB" id="A0A4C1XQ63"/>
<dbReference type="EMBL" id="BGZK01000920">
    <property type="protein sequence ID" value="GBP65122.1"/>
    <property type="molecule type" value="Genomic_DNA"/>
</dbReference>
<organism evidence="1 2">
    <name type="scientific">Eumeta variegata</name>
    <name type="common">Bagworm moth</name>
    <name type="synonym">Eumeta japonica</name>
    <dbReference type="NCBI Taxonomy" id="151549"/>
    <lineage>
        <taxon>Eukaryota</taxon>
        <taxon>Metazoa</taxon>
        <taxon>Ecdysozoa</taxon>
        <taxon>Arthropoda</taxon>
        <taxon>Hexapoda</taxon>
        <taxon>Insecta</taxon>
        <taxon>Pterygota</taxon>
        <taxon>Neoptera</taxon>
        <taxon>Endopterygota</taxon>
        <taxon>Lepidoptera</taxon>
        <taxon>Glossata</taxon>
        <taxon>Ditrysia</taxon>
        <taxon>Tineoidea</taxon>
        <taxon>Psychidae</taxon>
        <taxon>Oiketicinae</taxon>
        <taxon>Eumeta</taxon>
    </lineage>
</organism>
<name>A0A4C1XQ63_EUMVA</name>
<protein>
    <submittedName>
        <fullName evidence="1">Uncharacterized protein</fullName>
    </submittedName>
</protein>
<evidence type="ECO:0000313" key="1">
    <source>
        <dbReference type="EMBL" id="GBP65122.1"/>
    </source>
</evidence>
<evidence type="ECO:0000313" key="2">
    <source>
        <dbReference type="Proteomes" id="UP000299102"/>
    </source>
</evidence>